<dbReference type="GO" id="GO:0003700">
    <property type="term" value="F:DNA-binding transcription factor activity"/>
    <property type="evidence" value="ECO:0007669"/>
    <property type="project" value="TreeGrafter"/>
</dbReference>
<dbReference type="InterPro" id="IPR001647">
    <property type="entry name" value="HTH_TetR"/>
</dbReference>
<evidence type="ECO:0000256" key="3">
    <source>
        <dbReference type="ARBA" id="ARBA00023163"/>
    </source>
</evidence>
<dbReference type="Pfam" id="PF00440">
    <property type="entry name" value="TetR_N"/>
    <property type="match status" value="1"/>
</dbReference>
<dbReference type="SUPFAM" id="SSF46689">
    <property type="entry name" value="Homeodomain-like"/>
    <property type="match status" value="1"/>
</dbReference>
<dbReference type="Proteomes" id="UP000179734">
    <property type="component" value="Unassembled WGS sequence"/>
</dbReference>
<evidence type="ECO:0000313" key="6">
    <source>
        <dbReference type="EMBL" id="OHV05593.1"/>
    </source>
</evidence>
<keyword evidence="7" id="KW-1185">Reference proteome</keyword>
<keyword evidence="2 4" id="KW-0238">DNA-binding</keyword>
<sequence>MPRPRVHDPDRVLDAVESLAAASGPAAVTIRAIGAAVGMSNGAVYHSYGSRAGLVGAAWLRAGRRFLDLQQELVDDALSAPRGGAVDAVVAAADAPVAFAERHPESAKLLLTIRRDDLLGDDLPTDIAARLAELDTSLVELMIRLAVAVWDRKDANAVDTITTCIVDLPTAIVLGRERLGSPTARHHLHAAVRAVLAVGPPPPKGHAA</sequence>
<dbReference type="InterPro" id="IPR050109">
    <property type="entry name" value="HTH-type_TetR-like_transc_reg"/>
</dbReference>
<evidence type="ECO:0000256" key="4">
    <source>
        <dbReference type="PROSITE-ProRule" id="PRU00335"/>
    </source>
</evidence>
<dbReference type="Gene3D" id="1.10.357.10">
    <property type="entry name" value="Tetracycline Repressor, domain 2"/>
    <property type="match status" value="1"/>
</dbReference>
<dbReference type="PANTHER" id="PTHR30055">
    <property type="entry name" value="HTH-TYPE TRANSCRIPTIONAL REGULATOR RUTR"/>
    <property type="match status" value="1"/>
</dbReference>
<feature type="DNA-binding region" description="H-T-H motif" evidence="4">
    <location>
        <begin position="29"/>
        <end position="48"/>
    </location>
</feature>
<dbReference type="AlphaFoldDB" id="A0A1S1NNB6"/>
<dbReference type="PANTHER" id="PTHR30055:SF234">
    <property type="entry name" value="HTH-TYPE TRANSCRIPTIONAL REGULATOR BETI"/>
    <property type="match status" value="1"/>
</dbReference>
<name>A0A1S1NNB6_9MYCO</name>
<accession>A0A1S1NNB6</accession>
<gene>
    <name evidence="6" type="ORF">BKN37_05270</name>
</gene>
<organism evidence="6 7">
    <name type="scientific">Mycobacterium talmoniae</name>
    <dbReference type="NCBI Taxonomy" id="1858794"/>
    <lineage>
        <taxon>Bacteria</taxon>
        <taxon>Bacillati</taxon>
        <taxon>Actinomycetota</taxon>
        <taxon>Actinomycetes</taxon>
        <taxon>Mycobacteriales</taxon>
        <taxon>Mycobacteriaceae</taxon>
        <taxon>Mycobacterium</taxon>
    </lineage>
</organism>
<evidence type="ECO:0000313" key="7">
    <source>
        <dbReference type="Proteomes" id="UP000179734"/>
    </source>
</evidence>
<keyword evidence="1" id="KW-0805">Transcription regulation</keyword>
<dbReference type="GO" id="GO:0000976">
    <property type="term" value="F:transcription cis-regulatory region binding"/>
    <property type="evidence" value="ECO:0007669"/>
    <property type="project" value="TreeGrafter"/>
</dbReference>
<reference evidence="6 7" key="1">
    <citation type="submission" date="2016-10" db="EMBL/GenBank/DDBJ databases">
        <title>Genome sequence of Mycobacterium talmonii.</title>
        <authorList>
            <person name="Greninger A.L."/>
            <person name="Elliott B."/>
            <person name="Vasireddy S."/>
            <person name="Vasireddy R."/>
        </authorList>
    </citation>
    <scope>NUCLEOTIDE SEQUENCE [LARGE SCALE GENOMIC DNA]</scope>
    <source>
        <strain evidence="7">NE-TNMC-100812</strain>
    </source>
</reference>
<feature type="domain" description="HTH tetR-type" evidence="5">
    <location>
        <begin position="6"/>
        <end position="66"/>
    </location>
</feature>
<evidence type="ECO:0000256" key="2">
    <source>
        <dbReference type="ARBA" id="ARBA00023125"/>
    </source>
</evidence>
<dbReference type="InterPro" id="IPR009057">
    <property type="entry name" value="Homeodomain-like_sf"/>
</dbReference>
<dbReference type="EMBL" id="MLQM01000015">
    <property type="protein sequence ID" value="OHV05593.1"/>
    <property type="molecule type" value="Genomic_DNA"/>
</dbReference>
<keyword evidence="3" id="KW-0804">Transcription</keyword>
<dbReference type="PROSITE" id="PS50977">
    <property type="entry name" value="HTH_TETR_2"/>
    <property type="match status" value="1"/>
</dbReference>
<comment type="caution">
    <text evidence="6">The sequence shown here is derived from an EMBL/GenBank/DDBJ whole genome shotgun (WGS) entry which is preliminary data.</text>
</comment>
<evidence type="ECO:0000259" key="5">
    <source>
        <dbReference type="PROSITE" id="PS50977"/>
    </source>
</evidence>
<dbReference type="RefSeq" id="WP_071022731.1">
    <property type="nucleotide sequence ID" value="NZ_MLQM01000015.1"/>
</dbReference>
<proteinExistence type="predicted"/>
<evidence type="ECO:0000256" key="1">
    <source>
        <dbReference type="ARBA" id="ARBA00023015"/>
    </source>
</evidence>
<protein>
    <submittedName>
        <fullName evidence="6">TetR family transcriptional regulator</fullName>
    </submittedName>
</protein>